<keyword evidence="3" id="KW-1185">Reference proteome</keyword>
<comment type="caution">
    <text evidence="2">The sequence shown here is derived from an EMBL/GenBank/DDBJ whole genome shotgun (WGS) entry which is preliminary data.</text>
</comment>
<sequence length="86" mass="9439">HLQTPTAFQNSARELLEWCSDTRAFQPQFEDGLMGCLTVVVRFVMVICGSCRCGGRDCPDRGGPEVMLVMIAFSGAWSVTTYGSSR</sequence>
<name>A0ABD0JJS6_9CAEN</name>
<evidence type="ECO:0000259" key="1">
    <source>
        <dbReference type="Pfam" id="PF18028"/>
    </source>
</evidence>
<feature type="non-terminal residue" evidence="2">
    <location>
        <position position="1"/>
    </location>
</feature>
<gene>
    <name evidence="2" type="ORF">BaRGS_00033582</name>
</gene>
<evidence type="ECO:0000313" key="3">
    <source>
        <dbReference type="Proteomes" id="UP001519460"/>
    </source>
</evidence>
<protein>
    <recommendedName>
        <fullName evidence="1">ZMIZ1 N-terminal domain-containing protein</fullName>
    </recommendedName>
</protein>
<dbReference type="EMBL" id="JACVVK020000413">
    <property type="protein sequence ID" value="KAK7475181.1"/>
    <property type="molecule type" value="Genomic_DNA"/>
</dbReference>
<reference evidence="2 3" key="1">
    <citation type="journal article" date="2023" name="Sci. Data">
        <title>Genome assembly of the Korean intertidal mud-creeper Batillaria attramentaria.</title>
        <authorList>
            <person name="Patra A.K."/>
            <person name="Ho P.T."/>
            <person name="Jun S."/>
            <person name="Lee S.J."/>
            <person name="Kim Y."/>
            <person name="Won Y.J."/>
        </authorList>
    </citation>
    <scope>NUCLEOTIDE SEQUENCE [LARGE SCALE GENOMIC DNA]</scope>
    <source>
        <strain evidence="2">Wonlab-2016</strain>
    </source>
</reference>
<dbReference type="Pfam" id="PF18028">
    <property type="entry name" value="Zmiz1_N"/>
    <property type="match status" value="1"/>
</dbReference>
<accession>A0ABD0JJS6</accession>
<dbReference type="AlphaFoldDB" id="A0ABD0JJS6"/>
<organism evidence="2 3">
    <name type="scientific">Batillaria attramentaria</name>
    <dbReference type="NCBI Taxonomy" id="370345"/>
    <lineage>
        <taxon>Eukaryota</taxon>
        <taxon>Metazoa</taxon>
        <taxon>Spiralia</taxon>
        <taxon>Lophotrochozoa</taxon>
        <taxon>Mollusca</taxon>
        <taxon>Gastropoda</taxon>
        <taxon>Caenogastropoda</taxon>
        <taxon>Sorbeoconcha</taxon>
        <taxon>Cerithioidea</taxon>
        <taxon>Batillariidae</taxon>
        <taxon>Batillaria</taxon>
    </lineage>
</organism>
<dbReference type="InterPro" id="IPR040797">
    <property type="entry name" value="ZMIZ1_N"/>
</dbReference>
<evidence type="ECO:0000313" key="2">
    <source>
        <dbReference type="EMBL" id="KAK7475181.1"/>
    </source>
</evidence>
<proteinExistence type="predicted"/>
<dbReference type="Proteomes" id="UP001519460">
    <property type="component" value="Unassembled WGS sequence"/>
</dbReference>
<feature type="domain" description="ZMIZ1 N-terminal" evidence="1">
    <location>
        <begin position="1"/>
        <end position="42"/>
    </location>
</feature>
<feature type="non-terminal residue" evidence="2">
    <location>
        <position position="86"/>
    </location>
</feature>